<gene>
    <name evidence="1" type="ORF">ABVK50_08505</name>
</gene>
<dbReference type="Gene3D" id="1.20.1270.210">
    <property type="match status" value="1"/>
</dbReference>
<dbReference type="Gene3D" id="3.30.1120.70">
    <property type="match status" value="1"/>
</dbReference>
<organism evidence="1">
    <name type="scientific">Mesorhizobium sp. WSM2240</name>
    <dbReference type="NCBI Taxonomy" id="3228851"/>
    <lineage>
        <taxon>Bacteria</taxon>
        <taxon>Pseudomonadati</taxon>
        <taxon>Pseudomonadota</taxon>
        <taxon>Alphaproteobacteria</taxon>
        <taxon>Hyphomicrobiales</taxon>
        <taxon>Phyllobacteriaceae</taxon>
        <taxon>Mesorhizobium</taxon>
    </lineage>
</organism>
<evidence type="ECO:0000313" key="1">
    <source>
        <dbReference type="EMBL" id="XCG50498.1"/>
    </source>
</evidence>
<dbReference type="Pfam" id="PF04860">
    <property type="entry name" value="Phage_portal"/>
    <property type="match status" value="1"/>
</dbReference>
<dbReference type="Gene3D" id="3.40.140.120">
    <property type="match status" value="1"/>
</dbReference>
<dbReference type="EMBL" id="CP159253">
    <property type="protein sequence ID" value="XCG50498.1"/>
    <property type="molecule type" value="Genomic_DNA"/>
</dbReference>
<reference evidence="1" key="1">
    <citation type="submission" date="2024-06" db="EMBL/GenBank/DDBJ databases">
        <title>Mesorhizobium karijinii sp. nov., a symbiont of the iconic Swainsona formosa from arid Australia.</title>
        <authorList>
            <person name="Hill Y.J."/>
            <person name="Watkin E.L.J."/>
            <person name="O'Hara G.W."/>
            <person name="Terpolilli J."/>
            <person name="Tye M.L."/>
            <person name="Kohlmeier M.G."/>
        </authorList>
    </citation>
    <scope>NUCLEOTIDE SEQUENCE</scope>
    <source>
        <strain evidence="1">WSM2240</strain>
    </source>
</reference>
<dbReference type="NCBIfam" id="TIGR01537">
    <property type="entry name" value="portal_HK97"/>
    <property type="match status" value="1"/>
</dbReference>
<protein>
    <submittedName>
        <fullName evidence="1">Phage portal protein</fullName>
    </submittedName>
</protein>
<dbReference type="RefSeq" id="WP_353641975.1">
    <property type="nucleotide sequence ID" value="NZ_CP159253.1"/>
</dbReference>
<dbReference type="InterPro" id="IPR006944">
    <property type="entry name" value="Phage/GTA_portal"/>
</dbReference>
<name>A0AAU8CVX6_9HYPH</name>
<proteinExistence type="predicted"/>
<dbReference type="AlphaFoldDB" id="A0AAU8CVX6"/>
<dbReference type="InterPro" id="IPR006427">
    <property type="entry name" value="Portal_HK97"/>
</dbReference>
<accession>A0AAU8CVX6</accession>
<sequence>MFHFFRDRKTGLAVQSIAQADEVRSLADPAEWLLDLFGATPALSGVAVSPATAMRCTAVRAAVEAISEGIGGLPLHVYEREGDARERAPDHPAYAVLHDQANDWTPASLFREQVTRDALLHGNGFAFVNRQEGQPRELIRLRPEAVTVELDRITSEPLYRLSEGSQQRFLDRRDVLHIAAPSIDGISGASPVTQCREAIALAIVMERHAARLFGRGGRPSGLLKFPQRLGAETAKRIKQSWQAAHAGENSGGTAVLEEGGEFQALTLNSVDSQFQQLWQHSILEICRVFRVPPHLVFELGRATWGNAAEMGATFLRFTLMRWIKAWEGEIRLKLIAPEDRARFYAEFLADDLLRADLAARADAYGKLIAARVLNPNEVRAMENRAAYAGGDTFLNPNTTAGGGNA</sequence>